<evidence type="ECO:0000313" key="1">
    <source>
        <dbReference type="EMBL" id="MBE3640681.1"/>
    </source>
</evidence>
<dbReference type="GO" id="GO:0004674">
    <property type="term" value="F:protein serine/threonine kinase activity"/>
    <property type="evidence" value="ECO:0007669"/>
    <property type="project" value="UniProtKB-KW"/>
</dbReference>
<dbReference type="RefSeq" id="WP_226898658.1">
    <property type="nucleotide sequence ID" value="NZ_JACVXA010000130.1"/>
</dbReference>
<keyword evidence="2" id="KW-1185">Reference proteome</keyword>
<sequence>EVLAAAAALAAALGPGLPAASAPVLPPLAPVTAELYPRLPAATRARHMLNALAQGAAAETGPAPPEA</sequence>
<protein>
    <submittedName>
        <fullName evidence="1">Serine/threonine protein kinase</fullName>
    </submittedName>
</protein>
<dbReference type="EMBL" id="JACVXA010000130">
    <property type="protein sequence ID" value="MBE3640681.1"/>
    <property type="molecule type" value="Genomic_DNA"/>
</dbReference>
<name>A0A8J7CMP7_9RHOB</name>
<keyword evidence="1" id="KW-0723">Serine/threonine-protein kinase</keyword>
<proteinExistence type="predicted"/>
<feature type="non-terminal residue" evidence="1">
    <location>
        <position position="1"/>
    </location>
</feature>
<gene>
    <name evidence="1" type="ORF">ICN82_21015</name>
</gene>
<organism evidence="1 2">
    <name type="scientific">Mangrovicoccus algicola</name>
    <dbReference type="NCBI Taxonomy" id="2771008"/>
    <lineage>
        <taxon>Bacteria</taxon>
        <taxon>Pseudomonadati</taxon>
        <taxon>Pseudomonadota</taxon>
        <taxon>Alphaproteobacteria</taxon>
        <taxon>Rhodobacterales</taxon>
        <taxon>Paracoccaceae</taxon>
        <taxon>Mangrovicoccus</taxon>
    </lineage>
</organism>
<evidence type="ECO:0000313" key="2">
    <source>
        <dbReference type="Proteomes" id="UP000609121"/>
    </source>
</evidence>
<reference evidence="1" key="1">
    <citation type="submission" date="2020-09" db="EMBL/GenBank/DDBJ databases">
        <title>A novel bacterium of genus Mangrovicoccus, isolated from South China Sea.</title>
        <authorList>
            <person name="Huang H."/>
            <person name="Mo K."/>
            <person name="Hu Y."/>
        </authorList>
    </citation>
    <scope>NUCLEOTIDE SEQUENCE</scope>
    <source>
        <strain evidence="1">HB182678</strain>
    </source>
</reference>
<accession>A0A8J7CMP7</accession>
<comment type="caution">
    <text evidence="1">The sequence shown here is derived from an EMBL/GenBank/DDBJ whole genome shotgun (WGS) entry which is preliminary data.</text>
</comment>
<dbReference type="Proteomes" id="UP000609121">
    <property type="component" value="Unassembled WGS sequence"/>
</dbReference>
<keyword evidence="1" id="KW-0808">Transferase</keyword>
<dbReference type="AlphaFoldDB" id="A0A8J7CMP7"/>
<keyword evidence="1" id="KW-0418">Kinase</keyword>